<gene>
    <name evidence="7" type="ORF">B0G62_1163</name>
</gene>
<feature type="transmembrane region" description="Helical" evidence="6">
    <location>
        <begin position="425"/>
        <end position="443"/>
    </location>
</feature>
<keyword evidence="3 6" id="KW-0812">Transmembrane</keyword>
<evidence type="ECO:0000256" key="6">
    <source>
        <dbReference type="SAM" id="Phobius"/>
    </source>
</evidence>
<dbReference type="PANTHER" id="PTHR30509">
    <property type="entry name" value="P-HYDROXYBENZOIC ACID EFFLUX PUMP SUBUNIT-RELATED"/>
    <property type="match status" value="1"/>
</dbReference>
<keyword evidence="5 6" id="KW-0472">Membrane</keyword>
<feature type="transmembrane region" description="Helical" evidence="6">
    <location>
        <begin position="501"/>
        <end position="517"/>
    </location>
</feature>
<keyword evidence="4 6" id="KW-1133">Transmembrane helix</keyword>
<accession>A0A2S4LZR9</accession>
<organism evidence="7 8">
    <name type="scientific">Paraburkholderia eburnea</name>
    <dbReference type="NCBI Taxonomy" id="1189126"/>
    <lineage>
        <taxon>Bacteria</taxon>
        <taxon>Pseudomonadati</taxon>
        <taxon>Pseudomonadota</taxon>
        <taxon>Betaproteobacteria</taxon>
        <taxon>Burkholderiales</taxon>
        <taxon>Burkholderiaceae</taxon>
        <taxon>Paraburkholderia</taxon>
    </lineage>
</organism>
<feature type="transmembrane region" description="Helical" evidence="6">
    <location>
        <begin position="90"/>
        <end position="108"/>
    </location>
</feature>
<dbReference type="AlphaFoldDB" id="A0A2S4LZR9"/>
<comment type="subcellular location">
    <subcellularLocation>
        <location evidence="1">Cell membrane</location>
        <topology evidence="1">Multi-pass membrane protein</topology>
    </subcellularLocation>
</comment>
<protein>
    <submittedName>
        <fullName evidence="7">Putative membrane protein YccC</fullName>
    </submittedName>
</protein>
<feature type="transmembrane region" description="Helical" evidence="6">
    <location>
        <begin position="529"/>
        <end position="551"/>
    </location>
</feature>
<feature type="transmembrane region" description="Helical" evidence="6">
    <location>
        <begin position="450"/>
        <end position="472"/>
    </location>
</feature>
<evidence type="ECO:0000256" key="1">
    <source>
        <dbReference type="ARBA" id="ARBA00004651"/>
    </source>
</evidence>
<dbReference type="InterPro" id="IPR006726">
    <property type="entry name" value="PHBA_efflux_AaeB/fusaric-R"/>
</dbReference>
<evidence type="ECO:0000256" key="2">
    <source>
        <dbReference type="ARBA" id="ARBA00022475"/>
    </source>
</evidence>
<dbReference type="OrthoDB" id="6538131at2"/>
<dbReference type="GO" id="GO:0005886">
    <property type="term" value="C:plasma membrane"/>
    <property type="evidence" value="ECO:0007669"/>
    <property type="project" value="UniProtKB-SubCell"/>
</dbReference>
<feature type="transmembrane region" description="Helical" evidence="6">
    <location>
        <begin position="162"/>
        <end position="187"/>
    </location>
</feature>
<proteinExistence type="predicted"/>
<feature type="transmembrane region" description="Helical" evidence="6">
    <location>
        <begin position="397"/>
        <end position="419"/>
    </location>
</feature>
<dbReference type="GO" id="GO:0022857">
    <property type="term" value="F:transmembrane transporter activity"/>
    <property type="evidence" value="ECO:0007669"/>
    <property type="project" value="InterPro"/>
</dbReference>
<evidence type="ECO:0000256" key="3">
    <source>
        <dbReference type="ARBA" id="ARBA00022692"/>
    </source>
</evidence>
<feature type="transmembrane region" description="Helical" evidence="6">
    <location>
        <begin position="38"/>
        <end position="59"/>
    </location>
</feature>
<dbReference type="RefSeq" id="WP_103706543.1">
    <property type="nucleotide sequence ID" value="NZ_PQGA01000016.1"/>
</dbReference>
<evidence type="ECO:0000256" key="5">
    <source>
        <dbReference type="ARBA" id="ARBA00023136"/>
    </source>
</evidence>
<keyword evidence="2" id="KW-1003">Cell membrane</keyword>
<dbReference type="PANTHER" id="PTHR30509:SF40">
    <property type="entry name" value="BLR3852 PROTEIN"/>
    <property type="match status" value="1"/>
</dbReference>
<keyword evidence="8" id="KW-1185">Reference proteome</keyword>
<comment type="caution">
    <text evidence="7">The sequence shown here is derived from an EMBL/GenBank/DDBJ whole genome shotgun (WGS) entry which is preliminary data.</text>
</comment>
<name>A0A2S4LZR9_9BURK</name>
<evidence type="ECO:0000313" key="8">
    <source>
        <dbReference type="Proteomes" id="UP000237381"/>
    </source>
</evidence>
<dbReference type="EMBL" id="PQGA01000016">
    <property type="protein sequence ID" value="POR47855.1"/>
    <property type="molecule type" value="Genomic_DNA"/>
</dbReference>
<feature type="transmembrane region" description="Helical" evidence="6">
    <location>
        <begin position="137"/>
        <end position="156"/>
    </location>
</feature>
<dbReference type="Proteomes" id="UP000237381">
    <property type="component" value="Unassembled WGS sequence"/>
</dbReference>
<reference evidence="7 8" key="1">
    <citation type="submission" date="2018-01" db="EMBL/GenBank/DDBJ databases">
        <title>Genomic Encyclopedia of Type Strains, Phase III (KMG-III): the genomes of soil and plant-associated and newly described type strains.</title>
        <authorList>
            <person name="Whitman W."/>
        </authorList>
    </citation>
    <scope>NUCLEOTIDE SEQUENCE [LARGE SCALE GENOMIC DNA]</scope>
    <source>
        <strain evidence="7 8">JCM 18070</strain>
    </source>
</reference>
<evidence type="ECO:0000313" key="7">
    <source>
        <dbReference type="EMBL" id="POR47855.1"/>
    </source>
</evidence>
<dbReference type="Pfam" id="PF04632">
    <property type="entry name" value="FUSC"/>
    <property type="match status" value="1"/>
</dbReference>
<feature type="transmembrane region" description="Helical" evidence="6">
    <location>
        <begin position="478"/>
        <end position="496"/>
    </location>
</feature>
<sequence length="738" mass="81666">MNRQPAIHRASDPRRRAEIIWRAARRALRDWQATHGAIWLHLLKTVTAGLLAMGIAMLLDLPQPRIAMTTVFVLMQPLSGMVFAKSVYRIVGTAVGMVAAVVLGAVFIQQPELYIAGMTVWVAACTAAAMRNRHFRWYAFVLAGYTAALIGIPLVMQPNDLFLAALGRGAEVAVGILCSGVVSAVIVPRQSGSVLERTLRTRYLDFTSFAARVLSGGLERDAFEGRFAKLVDEIVGFEATRAFSFFEDPTMRSRSQLLARLNGEFMDASARLHALRQLRKRLRWSDASIAPLAPYFSELAALLAQRPSLKESDRAYALRLAQDLESFQRTLPRHVRETRRPLETAPPDTLQDFDTSAELIYRFTAEIARYSRTWASLTQAGLPPEPRVTRYVPRTSWYVVAFTFMRTAVVVAAVGWFWVETDWPSGGLAMIAAALACALTSSAPRATRMAFQMAAGAGCAAVVGYLLMCYVYPNVDGFPLLCAALAPALALGAFFATRPRIAGFGVGFSVFLCLLAGPDNVIAYAPDLLINNGIAVVAAMVVAALAFSVVFPPHMGWLVERMCAALRGQVVLACRGDLSGIGQHFQSGAHDLMHQLRLLLNGRKQAHRRALRWMLVTLEVGHAVIDLRHDAQAAAWLADTDSRWRQALERVLADIARLFEQPDAAQLDRALQAVRTATWIAQEALPHVHHDRERRHDVQRLLSHLHFIRSALIDRDAPLGAHARQARRRRRALRLRLS</sequence>
<evidence type="ECO:0000256" key="4">
    <source>
        <dbReference type="ARBA" id="ARBA00022989"/>
    </source>
</evidence>